<dbReference type="SMART" id="SM00345">
    <property type="entry name" value="HTH_GNTR"/>
    <property type="match status" value="1"/>
</dbReference>
<dbReference type="SUPFAM" id="SSF46785">
    <property type="entry name" value="Winged helix' DNA-binding domain"/>
    <property type="match status" value="1"/>
</dbReference>
<proteinExistence type="predicted"/>
<dbReference type="CDD" id="cd07377">
    <property type="entry name" value="WHTH_GntR"/>
    <property type="match status" value="1"/>
</dbReference>
<dbReference type="RefSeq" id="WP_344780815.1">
    <property type="nucleotide sequence ID" value="NZ_BAABAF010000002.1"/>
</dbReference>
<evidence type="ECO:0000259" key="5">
    <source>
        <dbReference type="PROSITE" id="PS50949"/>
    </source>
</evidence>
<dbReference type="InterPro" id="IPR036390">
    <property type="entry name" value="WH_DNA-bd_sf"/>
</dbReference>
<dbReference type="InterPro" id="IPR036388">
    <property type="entry name" value="WH-like_DNA-bd_sf"/>
</dbReference>
<evidence type="ECO:0000313" key="6">
    <source>
        <dbReference type="EMBL" id="GAA3757732.1"/>
    </source>
</evidence>
<dbReference type="PROSITE" id="PS50949">
    <property type="entry name" value="HTH_GNTR"/>
    <property type="match status" value="1"/>
</dbReference>
<dbReference type="PANTHER" id="PTHR43537:SF44">
    <property type="entry name" value="GNTR FAMILY REGULATORY PROTEIN"/>
    <property type="match status" value="1"/>
</dbReference>
<organism evidence="6 7">
    <name type="scientific">Microbacterium kribbense</name>
    <dbReference type="NCBI Taxonomy" id="433645"/>
    <lineage>
        <taxon>Bacteria</taxon>
        <taxon>Bacillati</taxon>
        <taxon>Actinomycetota</taxon>
        <taxon>Actinomycetes</taxon>
        <taxon>Micrococcales</taxon>
        <taxon>Microbacteriaceae</taxon>
        <taxon>Microbacterium</taxon>
    </lineage>
</organism>
<dbReference type="Proteomes" id="UP001500540">
    <property type="component" value="Unassembled WGS sequence"/>
</dbReference>
<gene>
    <name evidence="6" type="ORF">GCM10022240_08140</name>
</gene>
<sequence length="269" mass="29209">MTAPASPENRAAGTRGAEGVRPRRPRGGSLRAGTSSGVDLHSRVVEDVGQRIINGDLAVGQIIFAEQLCDRLKISRSVVREGLRTLGSLGLIQSRPQRGTRVLPRENWDLLSPYVIRWRGQGPDYMQQMRELLELRLGIERAAAYFAATRMHPDDAAAMARAADEMARAFAARDTFGYFRADAELHRLLLEGSGNAVFAQFADTVAALLRLRGATSAQVYSPDGLAHAALDRHIALAAALVRCDRDAATALAEEIIVETLHEVGAAHRP</sequence>
<evidence type="ECO:0000256" key="3">
    <source>
        <dbReference type="ARBA" id="ARBA00023163"/>
    </source>
</evidence>
<keyword evidence="1" id="KW-0805">Transcription regulation</keyword>
<reference evidence="7" key="1">
    <citation type="journal article" date="2019" name="Int. J. Syst. Evol. Microbiol.">
        <title>The Global Catalogue of Microorganisms (GCM) 10K type strain sequencing project: providing services to taxonomists for standard genome sequencing and annotation.</title>
        <authorList>
            <consortium name="The Broad Institute Genomics Platform"/>
            <consortium name="The Broad Institute Genome Sequencing Center for Infectious Disease"/>
            <person name="Wu L."/>
            <person name="Ma J."/>
        </authorList>
    </citation>
    <scope>NUCLEOTIDE SEQUENCE [LARGE SCALE GENOMIC DNA]</scope>
    <source>
        <strain evidence="7">JCM 16950</strain>
    </source>
</reference>
<dbReference type="InterPro" id="IPR008920">
    <property type="entry name" value="TF_FadR/GntR_C"/>
</dbReference>
<dbReference type="Pfam" id="PF07729">
    <property type="entry name" value="FCD"/>
    <property type="match status" value="1"/>
</dbReference>
<evidence type="ECO:0000256" key="4">
    <source>
        <dbReference type="SAM" id="MobiDB-lite"/>
    </source>
</evidence>
<dbReference type="EMBL" id="BAABAF010000002">
    <property type="protein sequence ID" value="GAA3757732.1"/>
    <property type="molecule type" value="Genomic_DNA"/>
</dbReference>
<keyword evidence="3" id="KW-0804">Transcription</keyword>
<dbReference type="Gene3D" id="1.20.120.530">
    <property type="entry name" value="GntR ligand-binding domain-like"/>
    <property type="match status" value="1"/>
</dbReference>
<dbReference type="PANTHER" id="PTHR43537">
    <property type="entry name" value="TRANSCRIPTIONAL REGULATOR, GNTR FAMILY"/>
    <property type="match status" value="1"/>
</dbReference>
<comment type="caution">
    <text evidence="6">The sequence shown here is derived from an EMBL/GenBank/DDBJ whole genome shotgun (WGS) entry which is preliminary data.</text>
</comment>
<evidence type="ECO:0000256" key="1">
    <source>
        <dbReference type="ARBA" id="ARBA00023015"/>
    </source>
</evidence>
<feature type="region of interest" description="Disordered" evidence="4">
    <location>
        <begin position="1"/>
        <end position="36"/>
    </location>
</feature>
<evidence type="ECO:0000313" key="7">
    <source>
        <dbReference type="Proteomes" id="UP001500540"/>
    </source>
</evidence>
<name>A0ABP7G973_9MICO</name>
<dbReference type="InterPro" id="IPR000524">
    <property type="entry name" value="Tscrpt_reg_HTH_GntR"/>
</dbReference>
<dbReference type="SUPFAM" id="SSF48008">
    <property type="entry name" value="GntR ligand-binding domain-like"/>
    <property type="match status" value="1"/>
</dbReference>
<dbReference type="Gene3D" id="1.10.10.10">
    <property type="entry name" value="Winged helix-like DNA-binding domain superfamily/Winged helix DNA-binding domain"/>
    <property type="match status" value="1"/>
</dbReference>
<accession>A0ABP7G973</accession>
<protein>
    <submittedName>
        <fullName evidence="6">FadR/GntR family transcriptional regulator</fullName>
    </submittedName>
</protein>
<dbReference type="Pfam" id="PF00392">
    <property type="entry name" value="GntR"/>
    <property type="match status" value="1"/>
</dbReference>
<evidence type="ECO:0000256" key="2">
    <source>
        <dbReference type="ARBA" id="ARBA00023125"/>
    </source>
</evidence>
<feature type="domain" description="HTH gntR-type" evidence="5">
    <location>
        <begin position="38"/>
        <end position="105"/>
    </location>
</feature>
<keyword evidence="2" id="KW-0238">DNA-binding</keyword>
<dbReference type="InterPro" id="IPR011711">
    <property type="entry name" value="GntR_C"/>
</dbReference>
<dbReference type="SMART" id="SM00895">
    <property type="entry name" value="FCD"/>
    <property type="match status" value="1"/>
</dbReference>
<keyword evidence="7" id="KW-1185">Reference proteome</keyword>